<dbReference type="AlphaFoldDB" id="A0A0E9RKA5"/>
<reference evidence="1" key="1">
    <citation type="submission" date="2014-11" db="EMBL/GenBank/DDBJ databases">
        <authorList>
            <person name="Amaro Gonzalez C."/>
        </authorList>
    </citation>
    <scope>NUCLEOTIDE SEQUENCE</scope>
</reference>
<proteinExistence type="predicted"/>
<dbReference type="EMBL" id="GBXM01079819">
    <property type="protein sequence ID" value="JAH28758.1"/>
    <property type="molecule type" value="Transcribed_RNA"/>
</dbReference>
<sequence length="40" mass="4831">MAFLPHTITSLVLQTKQWKQEYLSMLYISVQHIHALHFYI</sequence>
<reference evidence="1" key="2">
    <citation type="journal article" date="2015" name="Fish Shellfish Immunol.">
        <title>Early steps in the European eel (Anguilla anguilla)-Vibrio vulnificus interaction in the gills: Role of the RtxA13 toxin.</title>
        <authorList>
            <person name="Callol A."/>
            <person name="Pajuelo D."/>
            <person name="Ebbesson L."/>
            <person name="Teles M."/>
            <person name="MacKenzie S."/>
            <person name="Amaro C."/>
        </authorList>
    </citation>
    <scope>NUCLEOTIDE SEQUENCE</scope>
</reference>
<accession>A0A0E9RKA5</accession>
<evidence type="ECO:0000313" key="1">
    <source>
        <dbReference type="EMBL" id="JAH28758.1"/>
    </source>
</evidence>
<organism evidence="1">
    <name type="scientific">Anguilla anguilla</name>
    <name type="common">European freshwater eel</name>
    <name type="synonym">Muraena anguilla</name>
    <dbReference type="NCBI Taxonomy" id="7936"/>
    <lineage>
        <taxon>Eukaryota</taxon>
        <taxon>Metazoa</taxon>
        <taxon>Chordata</taxon>
        <taxon>Craniata</taxon>
        <taxon>Vertebrata</taxon>
        <taxon>Euteleostomi</taxon>
        <taxon>Actinopterygii</taxon>
        <taxon>Neopterygii</taxon>
        <taxon>Teleostei</taxon>
        <taxon>Anguilliformes</taxon>
        <taxon>Anguillidae</taxon>
        <taxon>Anguilla</taxon>
    </lineage>
</organism>
<protein>
    <submittedName>
        <fullName evidence="1">Uncharacterized protein</fullName>
    </submittedName>
</protein>
<name>A0A0E9RKA5_ANGAN</name>